<comment type="caution">
    <text evidence="10">The sequence shown here is derived from an EMBL/GenBank/DDBJ whole genome shotgun (WGS) entry which is preliminary data.</text>
</comment>
<dbReference type="InterPro" id="IPR022398">
    <property type="entry name" value="Peptidase_S8_His-AS"/>
</dbReference>
<dbReference type="PROSITE" id="PS00138">
    <property type="entry name" value="SUBTILASE_SER"/>
    <property type="match status" value="1"/>
</dbReference>
<dbReference type="PANTHER" id="PTHR43806">
    <property type="entry name" value="PEPTIDASE S8"/>
    <property type="match status" value="1"/>
</dbReference>
<dbReference type="EMBL" id="PENI01000054">
    <property type="protein sequence ID" value="RMB79770.1"/>
    <property type="molecule type" value="Genomic_DNA"/>
</dbReference>
<keyword evidence="11" id="KW-1185">Reference proteome</keyword>
<evidence type="ECO:0000313" key="10">
    <source>
        <dbReference type="EMBL" id="RMB79770.1"/>
    </source>
</evidence>
<dbReference type="AlphaFoldDB" id="A0A3M0HU92"/>
<keyword evidence="3 6" id="KW-0378">Hydrolase</keyword>
<feature type="compositionally biased region" description="Polar residues" evidence="8">
    <location>
        <begin position="236"/>
        <end position="246"/>
    </location>
</feature>
<evidence type="ECO:0000313" key="11">
    <source>
        <dbReference type="Proteomes" id="UP000270471"/>
    </source>
</evidence>
<proteinExistence type="inferred from homology"/>
<feature type="domain" description="Peptidase S8/S53" evidence="9">
    <location>
        <begin position="261"/>
        <end position="518"/>
    </location>
</feature>
<reference evidence="10 11" key="1">
    <citation type="submission" date="2017-11" db="EMBL/GenBank/DDBJ databases">
        <title>Draft genome of actinobacteria isolated from guarana (Paullinia cupana (Mart.) Ducke.</title>
        <authorList>
            <person name="Siqueira K.A."/>
            <person name="Liotti R.G."/>
            <person name="Mendes T.A.O."/>
            <person name="Soares M.A."/>
        </authorList>
    </citation>
    <scope>NUCLEOTIDE SEQUENCE [LARGE SCALE GENOMIC DNA]</scope>
    <source>
        <strain evidence="10 11">193</strain>
    </source>
</reference>
<evidence type="ECO:0000256" key="3">
    <source>
        <dbReference type="ARBA" id="ARBA00022801"/>
    </source>
</evidence>
<accession>A0A3M0HU92</accession>
<dbReference type="InterPro" id="IPR036852">
    <property type="entry name" value="Peptidase_S8/S53_dom_sf"/>
</dbReference>
<evidence type="ECO:0000256" key="7">
    <source>
        <dbReference type="RuleBase" id="RU003355"/>
    </source>
</evidence>
<evidence type="ECO:0000256" key="8">
    <source>
        <dbReference type="SAM" id="MobiDB-lite"/>
    </source>
</evidence>
<dbReference type="PANTHER" id="PTHR43806:SF65">
    <property type="entry name" value="SERINE PROTEASE APRX"/>
    <property type="match status" value="1"/>
</dbReference>
<dbReference type="Gene3D" id="3.40.50.200">
    <property type="entry name" value="Peptidase S8/S53 domain"/>
    <property type="match status" value="1"/>
</dbReference>
<feature type="active site" description="Charge relay system" evidence="5 6">
    <location>
        <position position="479"/>
    </location>
</feature>
<dbReference type="InterPro" id="IPR015500">
    <property type="entry name" value="Peptidase_S8_subtilisin-rel"/>
</dbReference>
<evidence type="ECO:0000256" key="1">
    <source>
        <dbReference type="ARBA" id="ARBA00011073"/>
    </source>
</evidence>
<keyword evidence="4 6" id="KW-0720">Serine protease</keyword>
<name>A0A3M0HU92_9ACTN</name>
<dbReference type="InterPro" id="IPR050131">
    <property type="entry name" value="Peptidase_S8_subtilisin-like"/>
</dbReference>
<keyword evidence="2 6" id="KW-0645">Protease</keyword>
<feature type="active site" description="Charge relay system" evidence="5 6">
    <location>
        <position position="301"/>
    </location>
</feature>
<dbReference type="Proteomes" id="UP000270471">
    <property type="component" value="Unassembled WGS sequence"/>
</dbReference>
<sequence length="1131" mass="117200">MRDGTSCAQRDCVGGFLSTSRMRTGVAVAAMAMVLGVTAGPGAAAAAPLVRDSGTGTGSAAAGVTSVTLITGDRVTLDAKGKVSAVVRAKGRENIPIRVYQQDGERLVVPWDAQPLIDAGTVDEALFDVTELSRKAYRAFRGIPVIVSYGDGSRPVARALRSDDDIDVRARFDTVKADALTVPDEHTESLWETLTAPKGKDEMSLTAAPGIRAVSLDRIRQAPVDRSAGKSVGRRNPQQATVSDNARQVGADQAWKEGYDGAGTTIAVLDTGIDADHGDFEGKIRDTANFTDEGTDDPVGHGTHVASLAAGSGARSAGTYRGIAPGADLLVGKVLGEYGGLDSWIMAGMEWAVGKGARIVSMSLGSAARPGYDPVVETLNELSEKNGTLFVVAAGNEGPGQESVGSPGVAASALTVGAVDGNDRVADFSSVGPSNVDQTLKPDLSAPGVQVAAAAAAGSEMELLGTPVADGYVALDGTSMATPQVAGAAALLLQKHRDWSGAQIKSALVGSATKINATPAQTGTGRLYVPRALDQAVTADSNNLNFGAVSYPYGGADRIVRKVTYRNSGADDITLGLGLAANTPDGDGAPKKLFSLSEQKLTVPAGGTAAVDVVADPSVVPSSGAGTYGVVVTGTAGDQWVRTAGSMTFETKKTDITLQITDRDGKPANGARAYVLGESANGFNALSKDGTVSRQIEPGDYFIEVVNPDMGDGRGERIDWAMAPRLTIDGPTTLKVDLRDARKLDFTAPDPDAALEDMATSYDSPGLSGWGWYFGAPRDGVHSLSVADPPAGDPFLLSLRSHHLGTGGQQYHGYREINGQFPTGLVNHPDTTDMAHVVATTGTRAEGAQGWIGAAPAGKGLDLGSMVRLPAKTDLWLQQGTQWQLNSTQYDADGELVQTANQRPETYAPGTVHERLLNVGVFGPAYPAGAAFLREANLIEGNLSLFAPGTAASGWAATDKGSTKVYRNGELERDLNIAVDNLLFGVPEGGAEYRIVSTASRAGVSYTDVSTEVTVDYTFTSAAPAAGPAPIAGPLAVRYTPALVPDNTAPADRERFRVPVTVEGGTAAHLKIETSIDRGKNWTTVHDGSGNISDAEVDNPLAGGSVSLRATAVDTHGNRTVQTVLNAYLTH</sequence>
<evidence type="ECO:0000256" key="6">
    <source>
        <dbReference type="PROSITE-ProRule" id="PRU01240"/>
    </source>
</evidence>
<dbReference type="InterPro" id="IPR023828">
    <property type="entry name" value="Peptidase_S8_Ser-AS"/>
</dbReference>
<evidence type="ECO:0000256" key="5">
    <source>
        <dbReference type="PIRSR" id="PIRSR615500-1"/>
    </source>
</evidence>
<feature type="active site" description="Charge relay system" evidence="5 6">
    <location>
        <position position="270"/>
    </location>
</feature>
<dbReference type="InterPro" id="IPR000209">
    <property type="entry name" value="Peptidase_S8/S53_dom"/>
</dbReference>
<dbReference type="PRINTS" id="PR00723">
    <property type="entry name" value="SUBTILISIN"/>
</dbReference>
<dbReference type="PROSITE" id="PS00136">
    <property type="entry name" value="SUBTILASE_ASP"/>
    <property type="match status" value="1"/>
</dbReference>
<dbReference type="Pfam" id="PF00082">
    <property type="entry name" value="Peptidase_S8"/>
    <property type="match status" value="1"/>
</dbReference>
<dbReference type="PROSITE" id="PS51892">
    <property type="entry name" value="SUBTILASE"/>
    <property type="match status" value="1"/>
</dbReference>
<dbReference type="SUPFAM" id="SSF52743">
    <property type="entry name" value="Subtilisin-like"/>
    <property type="match status" value="1"/>
</dbReference>
<feature type="region of interest" description="Disordered" evidence="8">
    <location>
        <begin position="224"/>
        <end position="249"/>
    </location>
</feature>
<dbReference type="GO" id="GO:0004252">
    <property type="term" value="F:serine-type endopeptidase activity"/>
    <property type="evidence" value="ECO:0007669"/>
    <property type="project" value="UniProtKB-UniRule"/>
</dbReference>
<protein>
    <recommendedName>
        <fullName evidence="9">Peptidase S8/S53 domain-containing protein</fullName>
    </recommendedName>
</protein>
<dbReference type="GO" id="GO:0006508">
    <property type="term" value="P:proteolysis"/>
    <property type="evidence" value="ECO:0007669"/>
    <property type="project" value="UniProtKB-KW"/>
</dbReference>
<organism evidence="10 11">
    <name type="scientific">Streptomyces shenzhenensis</name>
    <dbReference type="NCBI Taxonomy" id="943815"/>
    <lineage>
        <taxon>Bacteria</taxon>
        <taxon>Bacillati</taxon>
        <taxon>Actinomycetota</taxon>
        <taxon>Actinomycetes</taxon>
        <taxon>Kitasatosporales</taxon>
        <taxon>Streptomycetaceae</taxon>
        <taxon>Streptomyces</taxon>
    </lineage>
</organism>
<evidence type="ECO:0000259" key="9">
    <source>
        <dbReference type="Pfam" id="PF00082"/>
    </source>
</evidence>
<dbReference type="InterPro" id="IPR023827">
    <property type="entry name" value="Peptidase_S8_Asp-AS"/>
</dbReference>
<gene>
    <name evidence="10" type="ORF">CTZ28_43905</name>
</gene>
<comment type="similarity">
    <text evidence="1 6 7">Belongs to the peptidase S8 family.</text>
</comment>
<evidence type="ECO:0000256" key="2">
    <source>
        <dbReference type="ARBA" id="ARBA00022670"/>
    </source>
</evidence>
<evidence type="ECO:0000256" key="4">
    <source>
        <dbReference type="ARBA" id="ARBA00022825"/>
    </source>
</evidence>
<dbReference type="PROSITE" id="PS00137">
    <property type="entry name" value="SUBTILASE_HIS"/>
    <property type="match status" value="1"/>
</dbReference>